<sequence length="135" mass="14964">MTTTAPTNTSWRLARATAPATALLAGRRWFPLWAIVRHRGRKSGRQLAVPVAIVTTTDGFIINLPWGAGTNWVRNVLAAGGCTLRWKGAEHPADRPRIVDATEARPYYSRLTWAIAQRLFPADAWLLVHRVAPDS</sequence>
<dbReference type="Gene3D" id="2.30.110.10">
    <property type="entry name" value="Electron Transport, Fmn-binding Protein, Chain A"/>
    <property type="match status" value="1"/>
</dbReference>
<protein>
    <submittedName>
        <fullName evidence="1">Deazaflavin-dependent oxidoreductase (Nitroreductase family)</fullName>
    </submittedName>
</protein>
<gene>
    <name evidence="1" type="ORF">CLV67_117240</name>
</gene>
<evidence type="ECO:0000313" key="1">
    <source>
        <dbReference type="EMBL" id="PRX17183.1"/>
    </source>
</evidence>
<name>A0A2T0K3K8_9ACTN</name>
<keyword evidence="2" id="KW-1185">Reference proteome</keyword>
<dbReference type="AlphaFoldDB" id="A0A2T0K3K8"/>
<proteinExistence type="predicted"/>
<organism evidence="1 2">
    <name type="scientific">Actinoplanes italicus</name>
    <dbReference type="NCBI Taxonomy" id="113567"/>
    <lineage>
        <taxon>Bacteria</taxon>
        <taxon>Bacillati</taxon>
        <taxon>Actinomycetota</taxon>
        <taxon>Actinomycetes</taxon>
        <taxon>Micromonosporales</taxon>
        <taxon>Micromonosporaceae</taxon>
        <taxon>Actinoplanes</taxon>
    </lineage>
</organism>
<dbReference type="Proteomes" id="UP000239415">
    <property type="component" value="Unassembled WGS sequence"/>
</dbReference>
<dbReference type="OrthoDB" id="3778270at2"/>
<reference evidence="1 2" key="1">
    <citation type="submission" date="2018-03" db="EMBL/GenBank/DDBJ databases">
        <title>Genomic Encyclopedia of Archaeal and Bacterial Type Strains, Phase II (KMG-II): from individual species to whole genera.</title>
        <authorList>
            <person name="Goeker M."/>
        </authorList>
    </citation>
    <scope>NUCLEOTIDE SEQUENCE [LARGE SCALE GENOMIC DNA]</scope>
    <source>
        <strain evidence="1 2">DSM 43146</strain>
    </source>
</reference>
<evidence type="ECO:0000313" key="2">
    <source>
        <dbReference type="Proteomes" id="UP000239415"/>
    </source>
</evidence>
<comment type="caution">
    <text evidence="1">The sequence shown here is derived from an EMBL/GenBank/DDBJ whole genome shotgun (WGS) entry which is preliminary data.</text>
</comment>
<dbReference type="InterPro" id="IPR012349">
    <property type="entry name" value="Split_barrel_FMN-bd"/>
</dbReference>
<dbReference type="RefSeq" id="WP_106326118.1">
    <property type="nucleotide sequence ID" value="NZ_BOMO01000059.1"/>
</dbReference>
<dbReference type="EMBL" id="PVMZ01000017">
    <property type="protein sequence ID" value="PRX17183.1"/>
    <property type="molecule type" value="Genomic_DNA"/>
</dbReference>
<accession>A0A2T0K3K8</accession>